<dbReference type="AlphaFoldDB" id="A0A8B6X7I4"/>
<dbReference type="PANTHER" id="PTHR18964">
    <property type="entry name" value="ROK (REPRESSOR, ORF, KINASE) FAMILY"/>
    <property type="match status" value="1"/>
</dbReference>
<protein>
    <submittedName>
        <fullName evidence="3">ROK family protein</fullName>
    </submittedName>
</protein>
<dbReference type="SUPFAM" id="SSF46785">
    <property type="entry name" value="Winged helix' DNA-binding domain"/>
    <property type="match status" value="1"/>
</dbReference>
<dbReference type="InterPro" id="IPR036390">
    <property type="entry name" value="WH_DNA-bd_sf"/>
</dbReference>
<accession>A0A8B6X7I4</accession>
<dbReference type="PANTHER" id="PTHR18964:SF149">
    <property type="entry name" value="BIFUNCTIONAL UDP-N-ACETYLGLUCOSAMINE 2-EPIMERASE_N-ACETYLMANNOSAMINE KINASE"/>
    <property type="match status" value="1"/>
</dbReference>
<reference evidence="3" key="1">
    <citation type="journal article" date="2007" name="Biochemistry">
        <title>Divergent evolution of function in the ROK sugar kinase superfamily: role of enzyme loops in substrate specificity.</title>
        <authorList>
            <person name="Larion M."/>
            <person name="Moore L.B."/>
            <person name="Thompson S.M."/>
            <person name="Miller B.G."/>
        </authorList>
    </citation>
    <scope>NUCLEOTIDE SEQUENCE</scope>
</reference>
<dbReference type="InterPro" id="IPR043129">
    <property type="entry name" value="ATPase_NBD"/>
</dbReference>
<dbReference type="InterPro" id="IPR036388">
    <property type="entry name" value="WH-like_DNA-bd_sf"/>
</dbReference>
<name>A0A8B6X7I4_9BURK</name>
<dbReference type="Gene3D" id="3.30.420.40">
    <property type="match status" value="2"/>
</dbReference>
<evidence type="ECO:0000313" key="2">
    <source>
        <dbReference type="Proteomes" id="UP000675920"/>
    </source>
</evidence>
<sequence>MPRDRVGQGRNSVHLRRFNERLLLQLLRRMGEASKADLARRADLTNTAVGGIIDALDIDGLIESAGRRAEGGRGQPAALIRLKPSGAYAIGVRLDRDSLQTVLIDFSGTVLDRRMHNLLLPAPAEALDIIEADVRAILADMSADARERLTGIGLAQPYNLGAWLRELDLGSAHFKEWDTVDFGALLSERLALPVFSENDGNAAAIAELFYGLGARLDDFLYVFLGPAIGGGVAVGGDCMRGSTGNAADIAVMPVPPSTLASAPEARGRWSILMARASLNALVRHLRFHGLVADTHAEIERHIRDGHPAVDEWIADCVDALAPALRGAICLLDLPVIVFDCDVDAGLVERLMRELDHALRHDAPEARDTPDIVRGSFGPDAGAIGAASLPLFFNFSPRAQVLLGQGSEAA</sequence>
<reference evidence="3" key="2">
    <citation type="journal article" date="2010" name="J. Mol. Evol.">
        <title>Evolutionary bases of carbohydrate recognition and substrate discrimination in the ROK protein family.</title>
        <authorList>
            <person name="Conejo M.S."/>
            <person name="Thompson S.M."/>
            <person name="Miller B.G."/>
        </authorList>
    </citation>
    <scope>NUCLEOTIDE SEQUENCE</scope>
</reference>
<keyword evidence="2" id="KW-1185">Reference proteome</keyword>
<dbReference type="InterPro" id="IPR000600">
    <property type="entry name" value="ROK"/>
</dbReference>
<dbReference type="SUPFAM" id="SSF53067">
    <property type="entry name" value="Actin-like ATPase domain"/>
    <property type="match status" value="1"/>
</dbReference>
<proteinExistence type="inferred from homology"/>
<organism evidence="2 3">
    <name type="scientific">Derxia gummosa DSM 723</name>
    <dbReference type="NCBI Taxonomy" id="1121388"/>
    <lineage>
        <taxon>Bacteria</taxon>
        <taxon>Pseudomonadati</taxon>
        <taxon>Pseudomonadota</taxon>
        <taxon>Betaproteobacteria</taxon>
        <taxon>Burkholderiales</taxon>
        <taxon>Alcaligenaceae</taxon>
        <taxon>Derxia</taxon>
    </lineage>
</organism>
<dbReference type="Proteomes" id="UP000675920">
    <property type="component" value="Unplaced"/>
</dbReference>
<dbReference type="RefSeq" id="WP_028312703.1">
    <property type="nucleotide sequence ID" value="NZ_KI519499.1"/>
</dbReference>
<comment type="similarity">
    <text evidence="1">Belongs to the ROK (NagC/XylR) family.</text>
</comment>
<evidence type="ECO:0000313" key="3">
    <source>
        <dbReference type="RefSeq" id="WP_028312703.1"/>
    </source>
</evidence>
<dbReference type="OrthoDB" id="8595273at2"/>
<evidence type="ECO:0000256" key="1">
    <source>
        <dbReference type="ARBA" id="ARBA00006479"/>
    </source>
</evidence>
<dbReference type="Gene3D" id="1.10.10.10">
    <property type="entry name" value="Winged helix-like DNA-binding domain superfamily/Winged helix DNA-binding domain"/>
    <property type="match status" value="1"/>
</dbReference>
<reference evidence="3" key="3">
    <citation type="submission" date="2025-08" db="UniProtKB">
        <authorList>
            <consortium name="RefSeq"/>
        </authorList>
    </citation>
    <scope>IDENTIFICATION</scope>
</reference>
<dbReference type="Pfam" id="PF00480">
    <property type="entry name" value="ROK"/>
    <property type="match status" value="1"/>
</dbReference>